<gene>
    <name evidence="3" type="ORF">C7440_3012</name>
</gene>
<evidence type="ECO:0000313" key="3">
    <source>
        <dbReference type="EMBL" id="PVY61459.1"/>
    </source>
</evidence>
<dbReference type="OrthoDB" id="61481at2"/>
<reference evidence="3 4" key="1">
    <citation type="submission" date="2018-04" db="EMBL/GenBank/DDBJ databases">
        <title>Genomic Encyclopedia of Type Strains, Phase IV (KMG-IV): sequencing the most valuable type-strain genomes for metagenomic binning, comparative biology and taxonomic classification.</title>
        <authorList>
            <person name="Goeker M."/>
        </authorList>
    </citation>
    <scope>NUCLEOTIDE SEQUENCE [LARGE SCALE GENOMIC DNA]</scope>
    <source>
        <strain evidence="3 4">DSM 10065</strain>
    </source>
</reference>
<accession>A0A2U1CKC0</accession>
<keyword evidence="4" id="KW-1185">Reference proteome</keyword>
<sequence length="344" mass="36863">MNTQLAPSALTVHGQWLAAARSRLRQGEPLVLITVARALGSTPRDAGTRMWVDADGAHATIGGGHLELQAIEVARAMLADAGAPSTQVRHYALGPSLGQCCGGAVWLAFERLEPQDLAWCDALHQVLERGAAGRRVRRCSARQAPGGGAHAPDVRVEAVDSLAVAQPDARWHEEDELLVDLTPAAAPLVVVCGAGHVGKAIVRVLAELPVRVAWLDPREDEWPAHLPDNVQCLSGDADDVPDFPDDACWLVLTHSHALDLEIVERVLQHKSFRYLGLIGSDTKRAKFRARLLRKFPSRLVDRVVCPIGIVETSSKLPGVIAVSVAAQIVGLLEHAAMALEEADA</sequence>
<dbReference type="PANTHER" id="PTHR30388:SF6">
    <property type="entry name" value="XANTHINE DEHYDROGENASE SUBUNIT A-RELATED"/>
    <property type="match status" value="1"/>
</dbReference>
<organism evidence="3 4">
    <name type="scientific">Pusillimonas noertemannii</name>
    <dbReference type="NCBI Taxonomy" id="305977"/>
    <lineage>
        <taxon>Bacteria</taxon>
        <taxon>Pseudomonadati</taxon>
        <taxon>Pseudomonadota</taxon>
        <taxon>Betaproteobacteria</taxon>
        <taxon>Burkholderiales</taxon>
        <taxon>Alcaligenaceae</taxon>
        <taxon>Pusillimonas</taxon>
    </lineage>
</organism>
<feature type="domain" description="XdhC Rossmann" evidence="2">
    <location>
        <begin position="189"/>
        <end position="328"/>
    </location>
</feature>
<feature type="domain" description="XdhC- CoxI" evidence="1">
    <location>
        <begin position="24"/>
        <end position="88"/>
    </location>
</feature>
<comment type="caution">
    <text evidence="3">The sequence shown here is derived from an EMBL/GenBank/DDBJ whole genome shotgun (WGS) entry which is preliminary data.</text>
</comment>
<dbReference type="Gene3D" id="3.40.50.720">
    <property type="entry name" value="NAD(P)-binding Rossmann-like Domain"/>
    <property type="match status" value="1"/>
</dbReference>
<evidence type="ECO:0000259" key="2">
    <source>
        <dbReference type="Pfam" id="PF13478"/>
    </source>
</evidence>
<dbReference type="InterPro" id="IPR052698">
    <property type="entry name" value="MoCofactor_Util/Proc"/>
</dbReference>
<protein>
    <submittedName>
        <fullName evidence="3">Molybdenum cofactor sulfurylase</fullName>
    </submittedName>
</protein>
<dbReference type="EMBL" id="QEKO01000004">
    <property type="protein sequence ID" value="PVY61459.1"/>
    <property type="molecule type" value="Genomic_DNA"/>
</dbReference>
<dbReference type="Pfam" id="PF02625">
    <property type="entry name" value="XdhC_CoxI"/>
    <property type="match status" value="1"/>
</dbReference>
<dbReference type="InterPro" id="IPR014308">
    <property type="entry name" value="Xanthine_DH_XdhC"/>
</dbReference>
<dbReference type="STRING" id="1231391.GCA_000308195_02286"/>
<evidence type="ECO:0000313" key="4">
    <source>
        <dbReference type="Proteomes" id="UP000246145"/>
    </source>
</evidence>
<dbReference type="NCBIfam" id="TIGR02964">
    <property type="entry name" value="xanthine_xdhC"/>
    <property type="match status" value="1"/>
</dbReference>
<dbReference type="PANTHER" id="PTHR30388">
    <property type="entry name" value="ALDEHYDE OXIDOREDUCTASE MOLYBDENUM COFACTOR ASSEMBLY PROTEIN"/>
    <property type="match status" value="1"/>
</dbReference>
<dbReference type="AlphaFoldDB" id="A0A2U1CKC0"/>
<proteinExistence type="predicted"/>
<dbReference type="InterPro" id="IPR003777">
    <property type="entry name" value="XdhC_CoxI"/>
</dbReference>
<evidence type="ECO:0000259" key="1">
    <source>
        <dbReference type="Pfam" id="PF02625"/>
    </source>
</evidence>
<name>A0A2U1CKC0_9BURK</name>
<dbReference type="RefSeq" id="WP_116519089.1">
    <property type="nucleotide sequence ID" value="NZ_JACCEX010000004.1"/>
</dbReference>
<dbReference type="Proteomes" id="UP000246145">
    <property type="component" value="Unassembled WGS sequence"/>
</dbReference>
<dbReference type="InterPro" id="IPR027051">
    <property type="entry name" value="XdhC_Rossmann_dom"/>
</dbReference>
<dbReference type="Pfam" id="PF13478">
    <property type="entry name" value="XdhC_C"/>
    <property type="match status" value="1"/>
</dbReference>